<dbReference type="InterPro" id="IPR042175">
    <property type="entry name" value="Cell/Rod_MreC_2"/>
</dbReference>
<dbReference type="PIRSF" id="PIRSF038471">
    <property type="entry name" value="MreC"/>
    <property type="match status" value="1"/>
</dbReference>
<dbReference type="NCBIfam" id="TIGR00219">
    <property type="entry name" value="mreC"/>
    <property type="match status" value="1"/>
</dbReference>
<evidence type="ECO:0000256" key="1">
    <source>
        <dbReference type="ARBA" id="ARBA00009369"/>
    </source>
</evidence>
<dbReference type="PANTHER" id="PTHR34138">
    <property type="entry name" value="CELL SHAPE-DETERMINING PROTEIN MREC"/>
    <property type="match status" value="1"/>
</dbReference>
<evidence type="ECO:0000259" key="8">
    <source>
        <dbReference type="Pfam" id="PF04085"/>
    </source>
</evidence>
<reference evidence="9 10" key="1">
    <citation type="journal article" date="2024" name="Front. Microbiol.">
        <title>Novel thermophilic genera Geochorda gen. nov. and Carboxydochorda gen. nov. from the deep terrestrial subsurface reveal the ecophysiological diversity in the class Limnochordia.</title>
        <authorList>
            <person name="Karnachuk O.V."/>
            <person name="Lukina A.P."/>
            <person name="Avakyan M.R."/>
            <person name="Kadnikov V.V."/>
            <person name="Begmatov S."/>
            <person name="Beletsky A.V."/>
            <person name="Vlasova K.G."/>
            <person name="Novikov A.A."/>
            <person name="Shcherbakova V.A."/>
            <person name="Mardanov A.V."/>
            <person name="Ravin N.V."/>
        </authorList>
    </citation>
    <scope>NUCLEOTIDE SEQUENCE [LARGE SCALE GENOMIC DNA]</scope>
    <source>
        <strain evidence="9 10">L945</strain>
    </source>
</reference>
<evidence type="ECO:0000256" key="6">
    <source>
        <dbReference type="SAM" id="Coils"/>
    </source>
</evidence>
<keyword evidence="7" id="KW-0812">Transmembrane</keyword>
<dbReference type="RefSeq" id="WP_324717488.1">
    <property type="nucleotide sequence ID" value="NZ_CP141615.1"/>
</dbReference>
<accession>A0ABZ1C1M5</accession>
<evidence type="ECO:0000256" key="2">
    <source>
        <dbReference type="ARBA" id="ARBA00013855"/>
    </source>
</evidence>
<evidence type="ECO:0000313" key="9">
    <source>
        <dbReference type="EMBL" id="WRP18217.1"/>
    </source>
</evidence>
<sequence>MRPRGEGRPPTERRARGLWTLAWVAGAVVLVSLAYVTAQVRPERSAPERWMADVLAVPKGWVAQVAEGMSRAMENLARLASLQRAYRDLEEENRALRLQLSLLSGVEAENRELRRQLGLPELGGMRLLAADVIDRQPSRWYAQIVINRGSADGVAPQMAAVAAGGVIGQVQTVTARTATVTLISDPRMALGGLVVRTGDLVLVEGTGSGSMLLKVRSLTPDASFESGDRIVASGLGGVYPKGVAVAVVKEVRRSPDRIGLEGWAVATANLHRIPYAYVIMPGPGREQAP</sequence>
<keyword evidence="7" id="KW-1133">Transmembrane helix</keyword>
<evidence type="ECO:0000256" key="4">
    <source>
        <dbReference type="ARBA" id="ARBA00032089"/>
    </source>
</evidence>
<evidence type="ECO:0000313" key="10">
    <source>
        <dbReference type="Proteomes" id="UP001332192"/>
    </source>
</evidence>
<organism evidence="9 10">
    <name type="scientific">Carboxydichorda subterranea</name>
    <dbReference type="NCBI Taxonomy" id="3109565"/>
    <lineage>
        <taxon>Bacteria</taxon>
        <taxon>Bacillati</taxon>
        <taxon>Bacillota</taxon>
        <taxon>Limnochordia</taxon>
        <taxon>Limnochordales</taxon>
        <taxon>Geochordaceae</taxon>
        <taxon>Carboxydichorda</taxon>
    </lineage>
</organism>
<keyword evidence="3 5" id="KW-0133">Cell shape</keyword>
<dbReference type="Gene3D" id="2.40.10.340">
    <property type="entry name" value="Rod shape-determining protein MreC, domain 1"/>
    <property type="match status" value="1"/>
</dbReference>
<proteinExistence type="inferred from homology"/>
<gene>
    <name evidence="9" type="primary">mreC</name>
    <name evidence="9" type="ORF">U7230_04205</name>
</gene>
<feature type="coiled-coil region" evidence="6">
    <location>
        <begin position="72"/>
        <end position="106"/>
    </location>
</feature>
<evidence type="ECO:0000256" key="3">
    <source>
        <dbReference type="ARBA" id="ARBA00022960"/>
    </source>
</evidence>
<keyword evidence="7" id="KW-0472">Membrane</keyword>
<comment type="similarity">
    <text evidence="1 5">Belongs to the MreC family.</text>
</comment>
<dbReference type="InterPro" id="IPR007221">
    <property type="entry name" value="MreC"/>
</dbReference>
<protein>
    <recommendedName>
        <fullName evidence="2 5">Cell shape-determining protein MreC</fullName>
    </recommendedName>
    <alternativeName>
        <fullName evidence="4 5">Cell shape protein MreC</fullName>
    </alternativeName>
</protein>
<dbReference type="InterPro" id="IPR042177">
    <property type="entry name" value="Cell/Rod_1"/>
</dbReference>
<comment type="function">
    <text evidence="5">Involved in formation and maintenance of cell shape.</text>
</comment>
<dbReference type="Gene3D" id="2.40.10.350">
    <property type="entry name" value="Rod shape-determining protein MreC, domain 2"/>
    <property type="match status" value="1"/>
</dbReference>
<dbReference type="EMBL" id="CP141615">
    <property type="protein sequence ID" value="WRP18217.1"/>
    <property type="molecule type" value="Genomic_DNA"/>
</dbReference>
<dbReference type="Proteomes" id="UP001332192">
    <property type="component" value="Chromosome"/>
</dbReference>
<dbReference type="PANTHER" id="PTHR34138:SF1">
    <property type="entry name" value="CELL SHAPE-DETERMINING PROTEIN MREC"/>
    <property type="match status" value="1"/>
</dbReference>
<evidence type="ECO:0000256" key="5">
    <source>
        <dbReference type="PIRNR" id="PIRNR038471"/>
    </source>
</evidence>
<feature type="transmembrane region" description="Helical" evidence="7">
    <location>
        <begin position="21"/>
        <end position="38"/>
    </location>
</feature>
<evidence type="ECO:0000256" key="7">
    <source>
        <dbReference type="SAM" id="Phobius"/>
    </source>
</evidence>
<dbReference type="Pfam" id="PF04085">
    <property type="entry name" value="MreC"/>
    <property type="match status" value="1"/>
</dbReference>
<dbReference type="InterPro" id="IPR055342">
    <property type="entry name" value="MreC_beta-barrel_core"/>
</dbReference>
<keyword evidence="6" id="KW-0175">Coiled coil</keyword>
<keyword evidence="10" id="KW-1185">Reference proteome</keyword>
<feature type="domain" description="Rod shape-determining protein MreC beta-barrel core" evidence="8">
    <location>
        <begin position="132"/>
        <end position="279"/>
    </location>
</feature>
<name>A0ABZ1C1M5_9FIRM</name>